<keyword evidence="4" id="KW-0132">Cell division</keyword>
<gene>
    <name evidence="9" type="ORF">Aiant_82330</name>
</gene>
<evidence type="ECO:0000256" key="1">
    <source>
        <dbReference type="ARBA" id="ARBA00004496"/>
    </source>
</evidence>
<dbReference type="Gene3D" id="6.10.250.660">
    <property type="match status" value="1"/>
</dbReference>
<dbReference type="InterPro" id="IPR007793">
    <property type="entry name" value="DivIVA_fam"/>
</dbReference>
<dbReference type="EMBL" id="AP023356">
    <property type="protein sequence ID" value="BCJ47576.1"/>
    <property type="molecule type" value="Genomic_DNA"/>
</dbReference>
<dbReference type="InterPro" id="IPR019933">
    <property type="entry name" value="DivIVA_domain"/>
</dbReference>
<evidence type="ECO:0000256" key="8">
    <source>
        <dbReference type="SAM" id="Coils"/>
    </source>
</evidence>
<protein>
    <recommendedName>
        <fullName evidence="2">Cell wall synthesis protein Wag31</fullName>
    </recommendedName>
    <alternativeName>
        <fullName evidence="7">Antigen 84</fullName>
    </alternativeName>
</protein>
<evidence type="ECO:0000313" key="9">
    <source>
        <dbReference type="EMBL" id="BCJ47576.1"/>
    </source>
</evidence>
<reference evidence="9 10" key="1">
    <citation type="submission" date="2020-08" db="EMBL/GenBank/DDBJ databases">
        <title>Whole genome shotgun sequence of Actinoplanes ianthinogenes NBRC 13996.</title>
        <authorList>
            <person name="Komaki H."/>
            <person name="Tamura T."/>
        </authorList>
    </citation>
    <scope>NUCLEOTIDE SEQUENCE [LARGE SCALE GENOMIC DNA]</scope>
    <source>
        <strain evidence="9 10">NBRC 13996</strain>
    </source>
</reference>
<dbReference type="Proteomes" id="UP000676967">
    <property type="component" value="Chromosome"/>
</dbReference>
<dbReference type="PANTHER" id="PTHR35794:SF1">
    <property type="entry name" value="CELL CYCLE PROTEIN GPSB"/>
    <property type="match status" value="1"/>
</dbReference>
<accession>A0ABN6CQT0</accession>
<feature type="coiled-coil region" evidence="8">
    <location>
        <begin position="22"/>
        <end position="136"/>
    </location>
</feature>
<organism evidence="9 10">
    <name type="scientific">Actinoplanes ianthinogenes</name>
    <dbReference type="NCBI Taxonomy" id="122358"/>
    <lineage>
        <taxon>Bacteria</taxon>
        <taxon>Bacillati</taxon>
        <taxon>Actinomycetota</taxon>
        <taxon>Actinomycetes</taxon>
        <taxon>Micromonosporales</taxon>
        <taxon>Micromonosporaceae</taxon>
        <taxon>Actinoplanes</taxon>
    </lineage>
</organism>
<evidence type="ECO:0000256" key="3">
    <source>
        <dbReference type="ARBA" id="ARBA00022490"/>
    </source>
</evidence>
<evidence type="ECO:0000256" key="7">
    <source>
        <dbReference type="ARBA" id="ARBA00031737"/>
    </source>
</evidence>
<evidence type="ECO:0000256" key="4">
    <source>
        <dbReference type="ARBA" id="ARBA00022618"/>
    </source>
</evidence>
<keyword evidence="3" id="KW-0963">Cytoplasm</keyword>
<evidence type="ECO:0000256" key="6">
    <source>
        <dbReference type="ARBA" id="ARBA00023306"/>
    </source>
</evidence>
<name>A0ABN6CQT0_9ACTN</name>
<proteinExistence type="predicted"/>
<keyword evidence="5 8" id="KW-0175">Coiled coil</keyword>
<evidence type="ECO:0000313" key="10">
    <source>
        <dbReference type="Proteomes" id="UP000676967"/>
    </source>
</evidence>
<sequence length="204" mass="22706">MAFRRPPLGKRGYDETQVDDFLDAIQQTFTELAMQNKSLRRQLRYASGTLEPRLAALTRRLRSLESEHAAAEQHARHLRIELDRARAELVPHPAAEAAGMAAMARRTADEHLRDAERAAEELMTAARAEADRLTSEAAIKASTIDSDARHRHREAMNSLAALRAATLEDIDRLEAAAATLKKKLYDQVSQRLLGLLQPPGPARS</sequence>
<dbReference type="Pfam" id="PF05103">
    <property type="entry name" value="DivIVA"/>
    <property type="match status" value="1"/>
</dbReference>
<evidence type="ECO:0000256" key="5">
    <source>
        <dbReference type="ARBA" id="ARBA00023054"/>
    </source>
</evidence>
<keyword evidence="6" id="KW-0131">Cell cycle</keyword>
<dbReference type="RefSeq" id="WP_189329970.1">
    <property type="nucleotide sequence ID" value="NZ_AP023356.1"/>
</dbReference>
<dbReference type="NCBIfam" id="TIGR03544">
    <property type="entry name" value="DivI1A_domain"/>
    <property type="match status" value="1"/>
</dbReference>
<evidence type="ECO:0000256" key="2">
    <source>
        <dbReference type="ARBA" id="ARBA00018787"/>
    </source>
</evidence>
<comment type="subcellular location">
    <subcellularLocation>
        <location evidence="1">Cytoplasm</location>
    </subcellularLocation>
</comment>
<keyword evidence="10" id="KW-1185">Reference proteome</keyword>
<dbReference type="PANTHER" id="PTHR35794">
    <property type="entry name" value="CELL DIVISION PROTEIN DIVIVA"/>
    <property type="match status" value="1"/>
</dbReference>